<dbReference type="EMBL" id="NPEF01000011">
    <property type="protein sequence ID" value="PJZ94553.1"/>
    <property type="molecule type" value="Genomic_DNA"/>
</dbReference>
<dbReference type="Proteomes" id="UP000232122">
    <property type="component" value="Unassembled WGS sequence"/>
</dbReference>
<dbReference type="OrthoDB" id="341889at2"/>
<reference evidence="1 3" key="2">
    <citation type="journal article" date="2018" name="Microb. Genom.">
        <title>Deciphering the unexplored Leptospira diversity from soils uncovers genomic evolution to virulence.</title>
        <authorList>
            <person name="Thibeaux R."/>
            <person name="Iraola G."/>
            <person name="Ferres I."/>
            <person name="Bierque E."/>
            <person name="Girault D."/>
            <person name="Soupe-Gilbert M.E."/>
            <person name="Picardeau M."/>
            <person name="Goarant C."/>
        </authorList>
    </citation>
    <scope>NUCLEOTIDE SEQUENCE [LARGE SCALE GENOMIC DNA]</scope>
    <source>
        <strain evidence="1 3">ATI7-C-A5</strain>
    </source>
</reference>
<reference evidence="2" key="1">
    <citation type="submission" date="2017-07" db="EMBL/GenBank/DDBJ databases">
        <title>Leptospira spp. isolated from tropical soils.</title>
        <authorList>
            <person name="Thibeaux R."/>
            <person name="Iraola G."/>
            <person name="Ferres I."/>
            <person name="Bierque E."/>
            <person name="Girault D."/>
            <person name="Soupe-Gilbert M.-E."/>
            <person name="Picardeau M."/>
            <person name="Goarant C."/>
        </authorList>
    </citation>
    <scope>NUCLEOTIDE SEQUENCE [LARGE SCALE GENOMIC DNA]</scope>
    <source>
        <strain evidence="2">ATI7-C-A5</strain>
    </source>
</reference>
<proteinExistence type="predicted"/>
<dbReference type="EMBL" id="NPEF02000014">
    <property type="protein sequence ID" value="MDV6236515.1"/>
    <property type="molecule type" value="Genomic_DNA"/>
</dbReference>
<dbReference type="AlphaFoldDB" id="A0A2N0BPA6"/>
<organism evidence="2">
    <name type="scientific">Leptospira ellisii</name>
    <dbReference type="NCBI Taxonomy" id="2023197"/>
    <lineage>
        <taxon>Bacteria</taxon>
        <taxon>Pseudomonadati</taxon>
        <taxon>Spirochaetota</taxon>
        <taxon>Spirochaetia</taxon>
        <taxon>Leptospirales</taxon>
        <taxon>Leptospiraceae</taxon>
        <taxon>Leptospira</taxon>
    </lineage>
</organism>
<protein>
    <submittedName>
        <fullName evidence="2">Uncharacterized protein</fullName>
    </submittedName>
</protein>
<accession>A0A2N0BDD6</accession>
<accession>A0A2N0BPA6</accession>
<sequence>MQFPFHGRGPDCQIYFSSEIRGNPIAVPDLNWFLERIYEDIRTIGFMPPNFRIFCIAFCLLSTTCSGSSEKFLRLKAENPSKAVLYVLRPSRIPMALWKERIRVFRYRNSFRNEEPVLTREFDLADGEYICLDLEEGYHKLASADAETILYLEKNGIRYVDYMIFNESFFSAAERYFKELEGKEAMRFLLEGARLDRHRFSQD</sequence>
<comment type="caution">
    <text evidence="2">The sequence shown here is derived from an EMBL/GenBank/DDBJ whole genome shotgun (WGS) entry which is preliminary data.</text>
</comment>
<evidence type="ECO:0000313" key="1">
    <source>
        <dbReference type="EMBL" id="MDV6236515.1"/>
    </source>
</evidence>
<keyword evidence="3" id="KW-1185">Reference proteome</keyword>
<evidence type="ECO:0000313" key="2">
    <source>
        <dbReference type="EMBL" id="PJZ94553.1"/>
    </source>
</evidence>
<gene>
    <name evidence="1" type="ORF">CH379_012845</name>
    <name evidence="2" type="ORF">CH379_02040</name>
</gene>
<name>A0A2N0BPA6_9LEPT</name>
<reference evidence="1" key="3">
    <citation type="submission" date="2023-10" db="EMBL/GenBank/DDBJ databases">
        <authorList>
            <person name="Picardeau M."/>
            <person name="Thibeaux R."/>
        </authorList>
    </citation>
    <scope>NUCLEOTIDE SEQUENCE</scope>
    <source>
        <strain evidence="1">ATI7-C-A5</strain>
    </source>
</reference>
<evidence type="ECO:0000313" key="3">
    <source>
        <dbReference type="Proteomes" id="UP000232122"/>
    </source>
</evidence>
<dbReference type="RefSeq" id="WP_100745795.1">
    <property type="nucleotide sequence ID" value="NZ_NPEF02000014.1"/>
</dbReference>